<organism evidence="3">
    <name type="scientific">Darwinula stevensoni</name>
    <dbReference type="NCBI Taxonomy" id="69355"/>
    <lineage>
        <taxon>Eukaryota</taxon>
        <taxon>Metazoa</taxon>
        <taxon>Ecdysozoa</taxon>
        <taxon>Arthropoda</taxon>
        <taxon>Crustacea</taxon>
        <taxon>Oligostraca</taxon>
        <taxon>Ostracoda</taxon>
        <taxon>Podocopa</taxon>
        <taxon>Podocopida</taxon>
        <taxon>Darwinulocopina</taxon>
        <taxon>Darwinuloidea</taxon>
        <taxon>Darwinulidae</taxon>
        <taxon>Darwinula</taxon>
    </lineage>
</organism>
<dbReference type="Proteomes" id="UP000677054">
    <property type="component" value="Unassembled WGS sequence"/>
</dbReference>
<keyword evidence="4" id="KW-1185">Reference proteome</keyword>
<evidence type="ECO:0000313" key="3">
    <source>
        <dbReference type="EMBL" id="CAD7252961.1"/>
    </source>
</evidence>
<name>A0A7R9AEW6_9CRUS</name>
<dbReference type="EMBL" id="CAJPEV010005094">
    <property type="protein sequence ID" value="CAG0902736.1"/>
    <property type="molecule type" value="Genomic_DNA"/>
</dbReference>
<dbReference type="Gene3D" id="1.10.10.2590">
    <property type="entry name" value="BEN domain"/>
    <property type="match status" value="1"/>
</dbReference>
<evidence type="ECO:0000313" key="4">
    <source>
        <dbReference type="Proteomes" id="UP000677054"/>
    </source>
</evidence>
<gene>
    <name evidence="3" type="ORF">DSTB1V02_LOCUS12712</name>
</gene>
<dbReference type="EMBL" id="LR904611">
    <property type="protein sequence ID" value="CAD7252961.1"/>
    <property type="molecule type" value="Genomic_DNA"/>
</dbReference>
<evidence type="ECO:0000259" key="2">
    <source>
        <dbReference type="Pfam" id="PF10523"/>
    </source>
</evidence>
<feature type="non-terminal residue" evidence="3">
    <location>
        <position position="1"/>
    </location>
</feature>
<sequence length="104" mass="12043">MKKMAGKLIQEDEEQGKQTKEIQSILTCVKKFQDWKKVCEILMEKLFVNEVSARSNVSGTQGRLKLNDEKLEVLKGYLTEAFKVSESTVHEKIRQRCAFTFGER</sequence>
<dbReference type="AlphaFoldDB" id="A0A7R9AEW6"/>
<evidence type="ECO:0000256" key="1">
    <source>
        <dbReference type="SAM" id="MobiDB-lite"/>
    </source>
</evidence>
<feature type="region of interest" description="Disordered" evidence="1">
    <location>
        <begin position="1"/>
        <end position="20"/>
    </location>
</feature>
<feature type="domain" description="BEN" evidence="2">
    <location>
        <begin position="42"/>
        <end position="97"/>
    </location>
</feature>
<dbReference type="GO" id="GO:0003677">
    <property type="term" value="F:DNA binding"/>
    <property type="evidence" value="ECO:0007669"/>
    <property type="project" value="InterPro"/>
</dbReference>
<dbReference type="InterPro" id="IPR018379">
    <property type="entry name" value="BEN_domain"/>
</dbReference>
<protein>
    <recommendedName>
        <fullName evidence="2">BEN domain-containing protein</fullName>
    </recommendedName>
</protein>
<proteinExistence type="predicted"/>
<dbReference type="Pfam" id="PF10523">
    <property type="entry name" value="BEN"/>
    <property type="match status" value="1"/>
</dbReference>
<reference evidence="3" key="1">
    <citation type="submission" date="2020-11" db="EMBL/GenBank/DDBJ databases">
        <authorList>
            <person name="Tran Van P."/>
        </authorList>
    </citation>
    <scope>NUCLEOTIDE SEQUENCE</scope>
</reference>
<accession>A0A7R9AEW6</accession>